<feature type="binding site" evidence="20">
    <location>
        <position position="273"/>
    </location>
    <ligand>
        <name>GTP</name>
        <dbReference type="ChEBI" id="CHEBI:37565"/>
    </ligand>
</feature>
<dbReference type="EC" id="4.1.99.12" evidence="20"/>
<keyword evidence="8 20" id="KW-0686">Riboflavin biosynthesis</keyword>
<evidence type="ECO:0000256" key="18">
    <source>
        <dbReference type="ARBA" id="ARBA00043932"/>
    </source>
</evidence>
<dbReference type="CDD" id="cd00641">
    <property type="entry name" value="GTP_cyclohydro2"/>
    <property type="match status" value="1"/>
</dbReference>
<dbReference type="RefSeq" id="WP_139517411.1">
    <property type="nucleotide sequence ID" value="NZ_CP040896.1"/>
</dbReference>
<dbReference type="GO" id="GO:0005525">
    <property type="term" value="F:GTP binding"/>
    <property type="evidence" value="ECO:0007669"/>
    <property type="project" value="UniProtKB-KW"/>
</dbReference>
<comment type="function">
    <text evidence="18 20">Catalyzes the conversion of GTP to 2,5-diamino-6-ribosylamino-4(3H)-pyrimidinone 5'-phosphate (DARP), formate and pyrophosphate.</text>
</comment>
<evidence type="ECO:0000256" key="7">
    <source>
        <dbReference type="ARBA" id="ARBA00008976"/>
    </source>
</evidence>
<dbReference type="FunFam" id="3.90.870.10:FF:000001">
    <property type="entry name" value="Riboflavin biosynthesis protein RibBA"/>
    <property type="match status" value="1"/>
</dbReference>
<evidence type="ECO:0000256" key="9">
    <source>
        <dbReference type="ARBA" id="ARBA00022723"/>
    </source>
</evidence>
<dbReference type="SUPFAM" id="SSF142695">
    <property type="entry name" value="RibA-like"/>
    <property type="match status" value="1"/>
</dbReference>
<comment type="pathway">
    <text evidence="5 20">Cofactor biosynthesis; riboflavin biosynthesis; 2-hydroxy-3-oxobutyl phosphate from D-ribulose 5-phosphate: step 1/1.</text>
</comment>
<reference evidence="22 23" key="1">
    <citation type="submission" date="2019-06" db="EMBL/GenBank/DDBJ databases">
        <authorList>
            <person name="Srinivasan S."/>
        </authorList>
    </citation>
    <scope>NUCLEOTIDE SEQUENCE [LARGE SCALE GENOMIC DNA]</scope>
    <source>
        <strain evidence="22 23">17J68-5</strain>
    </source>
</reference>
<feature type="binding site" evidence="20">
    <location>
        <position position="164"/>
    </location>
    <ligand>
        <name>D-ribulose 5-phosphate</name>
        <dbReference type="ChEBI" id="CHEBI:58121"/>
    </ligand>
</feature>
<dbReference type="NCBIfam" id="NF001591">
    <property type="entry name" value="PRK00393.1"/>
    <property type="match status" value="1"/>
</dbReference>
<keyword evidence="15 20" id="KW-0464">Manganese</keyword>
<evidence type="ECO:0000313" key="23">
    <source>
        <dbReference type="Proteomes" id="UP000305398"/>
    </source>
</evidence>
<comment type="similarity">
    <text evidence="6 20">In the N-terminal section; belongs to the DHBP synthase family.</text>
</comment>
<keyword evidence="14 20" id="KW-0342">GTP-binding</keyword>
<feature type="region of interest" description="GTP cyclohydrolase II" evidence="20">
    <location>
        <begin position="202"/>
        <end position="415"/>
    </location>
</feature>
<keyword evidence="16 20" id="KW-0456">Lyase</keyword>
<dbReference type="InterPro" id="IPR000926">
    <property type="entry name" value="RibA"/>
</dbReference>
<evidence type="ECO:0000256" key="19">
    <source>
        <dbReference type="ARBA" id="ARBA00049295"/>
    </source>
</evidence>
<dbReference type="GO" id="GO:0008270">
    <property type="term" value="F:zinc ion binding"/>
    <property type="evidence" value="ECO:0007669"/>
    <property type="project" value="UniProtKB-UniRule"/>
</dbReference>
<dbReference type="NCBIfam" id="TIGR00505">
    <property type="entry name" value="ribA"/>
    <property type="match status" value="1"/>
</dbReference>
<dbReference type="HAMAP" id="MF_01283">
    <property type="entry name" value="RibBA"/>
    <property type="match status" value="1"/>
</dbReference>
<dbReference type="SUPFAM" id="SSF55821">
    <property type="entry name" value="YrdC/RibB"/>
    <property type="match status" value="1"/>
</dbReference>
<evidence type="ECO:0000256" key="13">
    <source>
        <dbReference type="ARBA" id="ARBA00022842"/>
    </source>
</evidence>
<comment type="cofactor">
    <cofactor evidence="20">
        <name>Mg(2+)</name>
        <dbReference type="ChEBI" id="CHEBI:18420"/>
    </cofactor>
    <cofactor evidence="20">
        <name>Mn(2+)</name>
        <dbReference type="ChEBI" id="CHEBI:29035"/>
    </cofactor>
    <text evidence="20">Binds 2 divalent metal cations per subunit. Magnesium or manganese.</text>
</comment>
<dbReference type="Gene3D" id="3.90.870.10">
    <property type="entry name" value="DHBP synthase"/>
    <property type="match status" value="1"/>
</dbReference>
<feature type="site" description="Essential for DHBP synthase activity" evidence="20">
    <location>
        <position position="164"/>
    </location>
</feature>
<evidence type="ECO:0000256" key="6">
    <source>
        <dbReference type="ARBA" id="ARBA00005520"/>
    </source>
</evidence>
<dbReference type="GO" id="GO:0003935">
    <property type="term" value="F:GTP cyclohydrolase II activity"/>
    <property type="evidence" value="ECO:0007669"/>
    <property type="project" value="UniProtKB-UniRule"/>
</dbReference>
<comment type="pathway">
    <text evidence="4 20">Cofactor biosynthesis; riboflavin biosynthesis; 5-amino-6-(D-ribitylamino)uracil from GTP: step 1/4.</text>
</comment>
<dbReference type="GO" id="GO:0030145">
    <property type="term" value="F:manganese ion binding"/>
    <property type="evidence" value="ECO:0007669"/>
    <property type="project" value="UniProtKB-UniRule"/>
</dbReference>
<feature type="domain" description="GTP cyclohydrolase II" evidence="21">
    <location>
        <begin position="208"/>
        <end position="373"/>
    </location>
</feature>
<dbReference type="Proteomes" id="UP000305398">
    <property type="component" value="Chromosome"/>
</dbReference>
<comment type="catalytic activity">
    <reaction evidence="1 20">
        <text>D-ribulose 5-phosphate = (2S)-2-hydroxy-3-oxobutyl phosphate + formate + H(+)</text>
        <dbReference type="Rhea" id="RHEA:18457"/>
        <dbReference type="ChEBI" id="CHEBI:15378"/>
        <dbReference type="ChEBI" id="CHEBI:15740"/>
        <dbReference type="ChEBI" id="CHEBI:58121"/>
        <dbReference type="ChEBI" id="CHEBI:58830"/>
        <dbReference type="EC" id="4.1.99.12"/>
    </reaction>
</comment>
<dbReference type="GO" id="GO:0005829">
    <property type="term" value="C:cytosol"/>
    <property type="evidence" value="ECO:0007669"/>
    <property type="project" value="TreeGrafter"/>
</dbReference>
<dbReference type="KEGG" id="hyj:FHG12_19665"/>
<feature type="active site" description="Nucleophile; for GTP cyclohydrolase activity" evidence="20">
    <location>
        <position position="331"/>
    </location>
</feature>
<dbReference type="EMBL" id="CP040896">
    <property type="protein sequence ID" value="QDA62180.1"/>
    <property type="molecule type" value="Genomic_DNA"/>
</dbReference>
<keyword evidence="9 20" id="KW-0479">Metal-binding</keyword>
<sequence>MLDSIEDAIADIRAGKVVIVVDDEDRENEGDFICAARCATPEIVNFMATHGRGLVCAPLVEDRCEELGLELMVGRNTALHATPFTVSVDLLKNGVTTGISASDRSKTILALIDPTTKPEELGRPGHIFPLKARKEGVLRRAGHTEAAVDLARLAGFEPAGVLVEILKEDGEMARLPDLEIVAKRWDLKLISVQDLIKYRLKQESLITREISVQLPTEFGDFELVAFTQRSNNAQHLALVKGDVSTGEPILVRVHSSCVTGDIFGSCRCDCGPQLHRAMLQVEREGKGVIVYMNQEGRGIGLLNKLKAYKLQEQGRDTVEANLELGFGMDERDYGVGAQILRDLGITKMRLLTNNPRKRTGLLGYGLEVVDTVPIEIEPNEHNETYLTTKRDKLGHTILSKMRPVIAASNTAEKES</sequence>
<dbReference type="EC" id="3.5.4.25" evidence="20"/>
<gene>
    <name evidence="20" type="primary">ribBA</name>
    <name evidence="22" type="ORF">FHG12_19665</name>
</gene>
<proteinExistence type="inferred from homology"/>
<evidence type="ECO:0000313" key="22">
    <source>
        <dbReference type="EMBL" id="QDA62180.1"/>
    </source>
</evidence>
<dbReference type="InterPro" id="IPR016299">
    <property type="entry name" value="Riboflavin_synth_RibBA"/>
</dbReference>
<comment type="catalytic activity">
    <reaction evidence="19 20">
        <text>GTP + 4 H2O = 2,5-diamino-6-hydroxy-4-(5-phosphoribosylamino)-pyrimidine + formate + 2 phosphate + 3 H(+)</text>
        <dbReference type="Rhea" id="RHEA:23704"/>
        <dbReference type="ChEBI" id="CHEBI:15377"/>
        <dbReference type="ChEBI" id="CHEBI:15378"/>
        <dbReference type="ChEBI" id="CHEBI:15740"/>
        <dbReference type="ChEBI" id="CHEBI:37565"/>
        <dbReference type="ChEBI" id="CHEBI:43474"/>
        <dbReference type="ChEBI" id="CHEBI:58614"/>
        <dbReference type="EC" id="3.5.4.25"/>
    </reaction>
</comment>
<evidence type="ECO:0000256" key="17">
    <source>
        <dbReference type="ARBA" id="ARBA00023268"/>
    </source>
</evidence>
<dbReference type="PANTHER" id="PTHR21327">
    <property type="entry name" value="GTP CYCLOHYDROLASE II-RELATED"/>
    <property type="match status" value="1"/>
</dbReference>
<dbReference type="GO" id="GO:0008686">
    <property type="term" value="F:3,4-dihydroxy-2-butanone-4-phosphate synthase activity"/>
    <property type="evidence" value="ECO:0007669"/>
    <property type="project" value="UniProtKB-UniRule"/>
</dbReference>
<feature type="binding site" evidence="20">
    <location>
        <position position="27"/>
    </location>
    <ligand>
        <name>Mg(2+)</name>
        <dbReference type="ChEBI" id="CHEBI:18420"/>
        <label>2</label>
    </ligand>
</feature>
<comment type="similarity">
    <text evidence="7 20">In the C-terminal section; belongs to the GTP cyclohydrolase II family.</text>
</comment>
<feature type="binding site" evidence="20">
    <location>
        <position position="268"/>
    </location>
    <ligand>
        <name>Zn(2+)</name>
        <dbReference type="ChEBI" id="CHEBI:29105"/>
        <note>catalytic</note>
    </ligand>
</feature>
<dbReference type="Pfam" id="PF00925">
    <property type="entry name" value="GTP_cyclohydro2"/>
    <property type="match status" value="1"/>
</dbReference>
<evidence type="ECO:0000256" key="10">
    <source>
        <dbReference type="ARBA" id="ARBA00022741"/>
    </source>
</evidence>
<dbReference type="HAMAP" id="MF_00179">
    <property type="entry name" value="RibA"/>
    <property type="match status" value="1"/>
</dbReference>
<dbReference type="GO" id="GO:0000287">
    <property type="term" value="F:magnesium ion binding"/>
    <property type="evidence" value="ECO:0007669"/>
    <property type="project" value="UniProtKB-UniRule"/>
</dbReference>
<evidence type="ECO:0000256" key="3">
    <source>
        <dbReference type="ARBA" id="ARBA00002284"/>
    </source>
</evidence>
<keyword evidence="13 20" id="KW-0460">Magnesium</keyword>
<keyword evidence="23" id="KW-1185">Reference proteome</keyword>
<organism evidence="22 23">
    <name type="scientific">Hymenobacter jejuensis</name>
    <dbReference type="NCBI Taxonomy" id="2502781"/>
    <lineage>
        <taxon>Bacteria</taxon>
        <taxon>Pseudomonadati</taxon>
        <taxon>Bacteroidota</taxon>
        <taxon>Cytophagia</taxon>
        <taxon>Cytophagales</taxon>
        <taxon>Hymenobacteraceae</taxon>
        <taxon>Hymenobacter</taxon>
    </lineage>
</organism>
<comment type="cofactor">
    <cofactor evidence="2">
        <name>Mn(2+)</name>
        <dbReference type="ChEBI" id="CHEBI:29035"/>
    </cofactor>
</comment>
<feature type="binding site" evidence="20">
    <location>
        <position position="317"/>
    </location>
    <ligand>
        <name>GTP</name>
        <dbReference type="ChEBI" id="CHEBI:37565"/>
    </ligand>
</feature>
<protein>
    <recommendedName>
        <fullName evidence="20">Riboflavin biosynthesis protein RibBA</fullName>
    </recommendedName>
    <domain>
        <recommendedName>
            <fullName evidence="20">3,4-dihydroxy-2-butanone 4-phosphate synthase</fullName>
            <shortName evidence="20">DHBP synthase</shortName>
            <ecNumber evidence="20">4.1.99.12</ecNumber>
        </recommendedName>
    </domain>
    <domain>
        <recommendedName>
            <fullName evidence="20">GTP cyclohydrolase-2</fullName>
            <ecNumber evidence="20">3.5.4.25</ecNumber>
        </recommendedName>
        <alternativeName>
            <fullName evidence="20">GTP cyclohydrolase II</fullName>
        </alternativeName>
    </domain>
</protein>
<dbReference type="NCBIfam" id="TIGR00506">
    <property type="entry name" value="ribB"/>
    <property type="match status" value="1"/>
</dbReference>
<dbReference type="PANTHER" id="PTHR21327:SF18">
    <property type="entry name" value="3,4-DIHYDROXY-2-BUTANONE 4-PHOSPHATE SYNTHASE"/>
    <property type="match status" value="1"/>
</dbReference>
<feature type="binding site" evidence="20">
    <location>
        <begin position="26"/>
        <end position="27"/>
    </location>
    <ligand>
        <name>D-ribulose 5-phosphate</name>
        <dbReference type="ChEBI" id="CHEBI:58121"/>
    </ligand>
</feature>
<evidence type="ECO:0000256" key="11">
    <source>
        <dbReference type="ARBA" id="ARBA00022801"/>
    </source>
</evidence>
<evidence type="ECO:0000259" key="21">
    <source>
        <dbReference type="Pfam" id="PF00925"/>
    </source>
</evidence>
<dbReference type="OrthoDB" id="9793111at2"/>
<evidence type="ECO:0000256" key="16">
    <source>
        <dbReference type="ARBA" id="ARBA00023239"/>
    </source>
</evidence>
<feature type="binding site" evidence="20">
    <location>
        <begin position="295"/>
        <end position="297"/>
    </location>
    <ligand>
        <name>GTP</name>
        <dbReference type="ChEBI" id="CHEBI:37565"/>
    </ligand>
</feature>
<evidence type="ECO:0000256" key="2">
    <source>
        <dbReference type="ARBA" id="ARBA00001936"/>
    </source>
</evidence>
<feature type="active site" description="Proton acceptor; for GTP cyclohydrolase activity" evidence="20">
    <location>
        <position position="329"/>
    </location>
</feature>
<comment type="cofactor">
    <cofactor evidence="20">
        <name>Zn(2+)</name>
        <dbReference type="ChEBI" id="CHEBI:29105"/>
    </cofactor>
    <text evidence="20">Binds 1 zinc ion per subunit.</text>
</comment>
<dbReference type="Pfam" id="PF00926">
    <property type="entry name" value="DHBP_synthase"/>
    <property type="match status" value="1"/>
</dbReference>
<dbReference type="GO" id="GO:0009231">
    <property type="term" value="P:riboflavin biosynthetic process"/>
    <property type="evidence" value="ECO:0007669"/>
    <property type="project" value="UniProtKB-UniRule"/>
</dbReference>
<evidence type="ECO:0000256" key="14">
    <source>
        <dbReference type="ARBA" id="ARBA00023134"/>
    </source>
</evidence>
<feature type="site" description="Essential for DHBP synthase activity" evidence="20">
    <location>
        <position position="126"/>
    </location>
</feature>
<dbReference type="InterPro" id="IPR017945">
    <property type="entry name" value="DHBP_synth_RibB-like_a/b_dom"/>
</dbReference>
<feature type="binding site" evidence="20">
    <location>
        <position position="357"/>
    </location>
    <ligand>
        <name>GTP</name>
        <dbReference type="ChEBI" id="CHEBI:37565"/>
    </ligand>
</feature>
<feature type="binding site" evidence="20">
    <location>
        <position position="143"/>
    </location>
    <ligand>
        <name>Mg(2+)</name>
        <dbReference type="ChEBI" id="CHEBI:18420"/>
        <label>2</label>
    </ligand>
</feature>
<evidence type="ECO:0000256" key="5">
    <source>
        <dbReference type="ARBA" id="ARBA00004904"/>
    </source>
</evidence>
<keyword evidence="11 20" id="KW-0378">Hydrolase</keyword>
<evidence type="ECO:0000256" key="15">
    <source>
        <dbReference type="ARBA" id="ARBA00023211"/>
    </source>
</evidence>
<dbReference type="PIRSF" id="PIRSF001259">
    <property type="entry name" value="RibA"/>
    <property type="match status" value="1"/>
</dbReference>
<dbReference type="NCBIfam" id="NF006803">
    <property type="entry name" value="PRK09311.1"/>
    <property type="match status" value="1"/>
</dbReference>
<evidence type="ECO:0000256" key="20">
    <source>
        <dbReference type="HAMAP-Rule" id="MF_01283"/>
    </source>
</evidence>
<dbReference type="InterPro" id="IPR032677">
    <property type="entry name" value="GTP_cyclohydro_II"/>
</dbReference>
<feature type="binding site" evidence="20">
    <location>
        <begin position="252"/>
        <end position="256"/>
    </location>
    <ligand>
        <name>GTP</name>
        <dbReference type="ChEBI" id="CHEBI:37565"/>
    </ligand>
</feature>
<comment type="function">
    <text evidence="3 20">Catalyzes the conversion of D-ribulose 5-phosphate to formate and 3,4-dihydroxy-2-butanone 4-phosphate.</text>
</comment>
<keyword evidence="10 20" id="KW-0547">Nucleotide-binding</keyword>
<feature type="binding site" evidence="20">
    <location>
        <begin position="140"/>
        <end position="144"/>
    </location>
    <ligand>
        <name>D-ribulose 5-phosphate</name>
        <dbReference type="ChEBI" id="CHEBI:58121"/>
    </ligand>
</feature>
<feature type="binding site" evidence="20">
    <location>
        <position position="270"/>
    </location>
    <ligand>
        <name>Zn(2+)</name>
        <dbReference type="ChEBI" id="CHEBI:29105"/>
        <note>catalytic</note>
    </ligand>
</feature>
<feature type="binding site" evidence="20">
    <location>
        <position position="31"/>
    </location>
    <ligand>
        <name>D-ribulose 5-phosphate</name>
        <dbReference type="ChEBI" id="CHEBI:58121"/>
    </ligand>
</feature>
<evidence type="ECO:0000256" key="8">
    <source>
        <dbReference type="ARBA" id="ARBA00022619"/>
    </source>
</evidence>
<dbReference type="UniPathway" id="UPA00275">
    <property type="reaction ID" value="UER00399"/>
</dbReference>
<dbReference type="InterPro" id="IPR000422">
    <property type="entry name" value="DHBP_synthase_RibB"/>
</dbReference>
<keyword evidence="17 20" id="KW-0511">Multifunctional enzyme</keyword>
<keyword evidence="12 20" id="KW-0862">Zinc</keyword>
<evidence type="ECO:0000256" key="4">
    <source>
        <dbReference type="ARBA" id="ARBA00004853"/>
    </source>
</evidence>
<dbReference type="AlphaFoldDB" id="A0A5B8A4F3"/>
<dbReference type="Gene3D" id="3.40.50.10990">
    <property type="entry name" value="GTP cyclohydrolase II"/>
    <property type="match status" value="1"/>
</dbReference>
<feature type="binding site" evidence="20">
    <location>
        <position position="257"/>
    </location>
    <ligand>
        <name>Zn(2+)</name>
        <dbReference type="ChEBI" id="CHEBI:29105"/>
        <note>catalytic</note>
    </ligand>
</feature>
<evidence type="ECO:0000256" key="12">
    <source>
        <dbReference type="ARBA" id="ARBA00022833"/>
    </source>
</evidence>
<dbReference type="FunFam" id="3.40.50.10990:FF:000001">
    <property type="entry name" value="Riboflavin biosynthesis protein RibBA"/>
    <property type="match status" value="1"/>
</dbReference>
<feature type="binding site" evidence="20">
    <location>
        <position position="27"/>
    </location>
    <ligand>
        <name>Mg(2+)</name>
        <dbReference type="ChEBI" id="CHEBI:18420"/>
        <label>1</label>
    </ligand>
</feature>
<name>A0A5B8A4F3_9BACT</name>
<feature type="region of interest" description="DHBP synthase" evidence="20">
    <location>
        <begin position="1"/>
        <end position="201"/>
    </location>
</feature>
<feature type="binding site" evidence="20">
    <location>
        <position position="352"/>
    </location>
    <ligand>
        <name>GTP</name>
        <dbReference type="ChEBI" id="CHEBI:37565"/>
    </ligand>
</feature>
<accession>A0A5B8A4F3</accession>
<evidence type="ECO:0000256" key="1">
    <source>
        <dbReference type="ARBA" id="ARBA00000141"/>
    </source>
</evidence>
<dbReference type="InterPro" id="IPR036144">
    <property type="entry name" value="RibA-like_sf"/>
</dbReference>